<feature type="transmembrane region" description="Helical" evidence="10">
    <location>
        <begin position="129"/>
        <end position="150"/>
    </location>
</feature>
<dbReference type="PRINTS" id="PR00075">
    <property type="entry name" value="FACDDSATRASE"/>
</dbReference>
<keyword evidence="3 10" id="KW-0812">Transmembrane</keyword>
<evidence type="ECO:0000256" key="1">
    <source>
        <dbReference type="ARBA" id="ARBA00004141"/>
    </source>
</evidence>
<feature type="transmembrane region" description="Helical" evidence="10">
    <location>
        <begin position="198"/>
        <end position="217"/>
    </location>
</feature>
<comment type="similarity">
    <text evidence="2">Belongs to the fatty acid desaturase type 2 family.</text>
</comment>
<evidence type="ECO:0000259" key="11">
    <source>
        <dbReference type="Pfam" id="PF00487"/>
    </source>
</evidence>
<dbReference type="Proteomes" id="UP000272400">
    <property type="component" value="Unassembled WGS sequence"/>
</dbReference>
<dbReference type="PANTHER" id="PTHR11351">
    <property type="entry name" value="ACYL-COA DESATURASE"/>
    <property type="match status" value="1"/>
</dbReference>
<comment type="subcellular location">
    <subcellularLocation>
        <location evidence="1">Membrane</location>
        <topology evidence="1">Multi-pass membrane protein</topology>
    </subcellularLocation>
</comment>
<evidence type="ECO:0000313" key="13">
    <source>
        <dbReference type="Proteomes" id="UP000272400"/>
    </source>
</evidence>
<evidence type="ECO:0000256" key="9">
    <source>
        <dbReference type="ARBA" id="ARBA00023136"/>
    </source>
</evidence>
<dbReference type="Pfam" id="PF00487">
    <property type="entry name" value="FA_desaturase"/>
    <property type="match status" value="1"/>
</dbReference>
<keyword evidence="9 10" id="KW-0472">Membrane</keyword>
<feature type="transmembrane region" description="Helical" evidence="10">
    <location>
        <begin position="171"/>
        <end position="192"/>
    </location>
</feature>
<dbReference type="EMBL" id="RJKE01000001">
    <property type="protein sequence ID" value="ROO82714.1"/>
    <property type="molecule type" value="Genomic_DNA"/>
</dbReference>
<name>A0A3N1CNH9_9ACTN</name>
<dbReference type="InterPro" id="IPR015876">
    <property type="entry name" value="Acyl-CoA_DS"/>
</dbReference>
<organism evidence="12 13">
    <name type="scientific">Actinocorallia herbida</name>
    <dbReference type="NCBI Taxonomy" id="58109"/>
    <lineage>
        <taxon>Bacteria</taxon>
        <taxon>Bacillati</taxon>
        <taxon>Actinomycetota</taxon>
        <taxon>Actinomycetes</taxon>
        <taxon>Streptosporangiales</taxon>
        <taxon>Thermomonosporaceae</taxon>
        <taxon>Actinocorallia</taxon>
    </lineage>
</organism>
<keyword evidence="5 10" id="KW-1133">Transmembrane helix</keyword>
<reference evidence="12 13" key="1">
    <citation type="submission" date="2018-11" db="EMBL/GenBank/DDBJ databases">
        <title>Sequencing the genomes of 1000 actinobacteria strains.</title>
        <authorList>
            <person name="Klenk H.-P."/>
        </authorList>
    </citation>
    <scope>NUCLEOTIDE SEQUENCE [LARGE SCALE GENOMIC DNA]</scope>
    <source>
        <strain evidence="12 13">DSM 44254</strain>
    </source>
</reference>
<proteinExistence type="inferred from homology"/>
<evidence type="ECO:0000256" key="10">
    <source>
        <dbReference type="SAM" id="Phobius"/>
    </source>
</evidence>
<dbReference type="CDD" id="cd03505">
    <property type="entry name" value="Delta9-FADS-like"/>
    <property type="match status" value="1"/>
</dbReference>
<feature type="domain" description="Fatty acid desaturase" evidence="11">
    <location>
        <begin position="53"/>
        <end position="271"/>
    </location>
</feature>
<evidence type="ECO:0000313" key="12">
    <source>
        <dbReference type="EMBL" id="ROO82714.1"/>
    </source>
</evidence>
<keyword evidence="13" id="KW-1185">Reference proteome</keyword>
<protein>
    <submittedName>
        <fullName evidence="12">Stearoyl-CoA desaturase (Delta-9 desaturase)</fullName>
    </submittedName>
</protein>
<evidence type="ECO:0000256" key="5">
    <source>
        <dbReference type="ARBA" id="ARBA00022989"/>
    </source>
</evidence>
<evidence type="ECO:0000256" key="3">
    <source>
        <dbReference type="ARBA" id="ARBA00022692"/>
    </source>
</evidence>
<dbReference type="GO" id="GO:0016020">
    <property type="term" value="C:membrane"/>
    <property type="evidence" value="ECO:0007669"/>
    <property type="project" value="UniProtKB-SubCell"/>
</dbReference>
<evidence type="ECO:0000256" key="7">
    <source>
        <dbReference type="ARBA" id="ARBA00023004"/>
    </source>
</evidence>
<dbReference type="GO" id="GO:0006631">
    <property type="term" value="P:fatty acid metabolic process"/>
    <property type="evidence" value="ECO:0007669"/>
    <property type="project" value="UniProtKB-KW"/>
</dbReference>
<feature type="transmembrane region" description="Helical" evidence="10">
    <location>
        <begin position="56"/>
        <end position="77"/>
    </location>
</feature>
<accession>A0A3N1CNH9</accession>
<dbReference type="PANTHER" id="PTHR11351:SF3">
    <property type="entry name" value="BLL4393 PROTEIN"/>
    <property type="match status" value="1"/>
</dbReference>
<evidence type="ECO:0000256" key="4">
    <source>
        <dbReference type="ARBA" id="ARBA00022832"/>
    </source>
</evidence>
<comment type="caution">
    <text evidence="12">The sequence shown here is derived from an EMBL/GenBank/DDBJ whole genome shotgun (WGS) entry which is preliminary data.</text>
</comment>
<keyword evidence="7" id="KW-0408">Iron</keyword>
<evidence type="ECO:0000256" key="8">
    <source>
        <dbReference type="ARBA" id="ARBA00023098"/>
    </source>
</evidence>
<feature type="transmembrane region" description="Helical" evidence="10">
    <location>
        <begin position="26"/>
        <end position="50"/>
    </location>
</feature>
<gene>
    <name evidence="12" type="ORF">EDD29_0196</name>
</gene>
<feature type="transmembrane region" description="Helical" evidence="10">
    <location>
        <begin position="89"/>
        <end position="109"/>
    </location>
</feature>
<keyword evidence="4" id="KW-0276">Fatty acid metabolism</keyword>
<sequence length="310" mass="34367">MTATPIAGAAPLDDLSDSRNGLKHKILVALFTGVPFLALLAAVPVAWGRFLGWTDIIIAAVFYFLSAGGITVGYHRYFTHGSFKVGRAMRIALAIAGGLAIEGPVLNWVADHRRHHKFSDKEGDPHSPWKYGDSAAALFKGLVWSHYGWLYAAKATNVDKYAKDLKADRDLLWLHNNFGLLVTGTFLVPAAIGGLVTWSWAGFFTALFWAGFVRVCLVQHVTWSINSICHTFGDTPFASRDQSRNVWWLAIPSLGESWHNLHHADPTAARHGVGKGQLDISARTIWIFEKLGLAWDVRWPTRERLDAKRA</sequence>
<keyword evidence="6" id="KW-0560">Oxidoreductase</keyword>
<evidence type="ECO:0000256" key="2">
    <source>
        <dbReference type="ARBA" id="ARBA00008749"/>
    </source>
</evidence>
<dbReference type="RefSeq" id="WP_123661699.1">
    <property type="nucleotide sequence ID" value="NZ_RJKE01000001.1"/>
</dbReference>
<dbReference type="GO" id="GO:0016717">
    <property type="term" value="F:oxidoreductase activity, acting on paired donors, with oxidation of a pair of donors resulting in the reduction of molecular oxygen to two molecules of water"/>
    <property type="evidence" value="ECO:0007669"/>
    <property type="project" value="InterPro"/>
</dbReference>
<dbReference type="AlphaFoldDB" id="A0A3N1CNH9"/>
<dbReference type="OrthoDB" id="19906at2"/>
<evidence type="ECO:0000256" key="6">
    <source>
        <dbReference type="ARBA" id="ARBA00023002"/>
    </source>
</evidence>
<dbReference type="InterPro" id="IPR005804">
    <property type="entry name" value="FA_desaturase_dom"/>
</dbReference>
<keyword evidence="8" id="KW-0443">Lipid metabolism</keyword>